<dbReference type="SUPFAM" id="SSF144232">
    <property type="entry name" value="HIT/MYND zinc finger-like"/>
    <property type="match status" value="2"/>
</dbReference>
<dbReference type="Proteomes" id="UP001431783">
    <property type="component" value="Unassembled WGS sequence"/>
</dbReference>
<protein>
    <recommendedName>
        <fullName evidence="5">MYND-type domain-containing protein</fullName>
    </recommendedName>
</protein>
<dbReference type="AlphaFoldDB" id="A0AAW1TXL0"/>
<dbReference type="Gene3D" id="6.10.140.2220">
    <property type="match status" value="2"/>
</dbReference>
<dbReference type="Pfam" id="PF20179">
    <property type="entry name" value="MSS51_C"/>
    <property type="match status" value="1"/>
</dbReference>
<evidence type="ECO:0000256" key="1">
    <source>
        <dbReference type="ARBA" id="ARBA00022723"/>
    </source>
</evidence>
<organism evidence="6 7">
    <name type="scientific">Henosepilachna vigintioctopunctata</name>
    <dbReference type="NCBI Taxonomy" id="420089"/>
    <lineage>
        <taxon>Eukaryota</taxon>
        <taxon>Metazoa</taxon>
        <taxon>Ecdysozoa</taxon>
        <taxon>Arthropoda</taxon>
        <taxon>Hexapoda</taxon>
        <taxon>Insecta</taxon>
        <taxon>Pterygota</taxon>
        <taxon>Neoptera</taxon>
        <taxon>Endopterygota</taxon>
        <taxon>Coleoptera</taxon>
        <taxon>Polyphaga</taxon>
        <taxon>Cucujiformia</taxon>
        <taxon>Coccinelloidea</taxon>
        <taxon>Coccinellidae</taxon>
        <taxon>Epilachninae</taxon>
        <taxon>Epilachnini</taxon>
        <taxon>Henosepilachna</taxon>
    </lineage>
</organism>
<dbReference type="PANTHER" id="PTHR28069:SF2">
    <property type="entry name" value="GH20023P"/>
    <property type="match status" value="1"/>
</dbReference>
<dbReference type="PROSITE" id="PS50865">
    <property type="entry name" value="ZF_MYND_2"/>
    <property type="match status" value="1"/>
</dbReference>
<evidence type="ECO:0000313" key="6">
    <source>
        <dbReference type="EMBL" id="KAK9873448.1"/>
    </source>
</evidence>
<gene>
    <name evidence="6" type="ORF">WA026_022679</name>
</gene>
<accession>A0AAW1TXL0</accession>
<keyword evidence="7" id="KW-1185">Reference proteome</keyword>
<evidence type="ECO:0000259" key="5">
    <source>
        <dbReference type="PROSITE" id="PS50865"/>
    </source>
</evidence>
<reference evidence="6 7" key="1">
    <citation type="submission" date="2023-03" db="EMBL/GenBank/DDBJ databases">
        <title>Genome insight into feeding habits of ladybird beetles.</title>
        <authorList>
            <person name="Li H.-S."/>
            <person name="Huang Y.-H."/>
            <person name="Pang H."/>
        </authorList>
    </citation>
    <scope>NUCLEOTIDE SEQUENCE [LARGE SCALE GENOMIC DNA]</scope>
    <source>
        <strain evidence="6">SYSU_2023b</strain>
        <tissue evidence="6">Whole body</tissue>
    </source>
</reference>
<name>A0AAW1TXL0_9CUCU</name>
<evidence type="ECO:0000256" key="2">
    <source>
        <dbReference type="ARBA" id="ARBA00022771"/>
    </source>
</evidence>
<sequence length="371" mass="43419">MDFFYSSICHVCKNVNTDLRRCASCKFVAYCSKSHQVCDWKNHKQICKHISEYTKSNKLDEHCGYSTWRFYRLKFKFHLEQKLGRRLLSNESQMWMFPRHCSVCYSSELLKDCNECFCVAYCSIEHKTLDKKRHSMFCPELKLCLELDRYQITNPGIEIIFKEVNPNVECLPNSIHESIELFLEVSELNYMDKVLATDIFASILTVVYGLEMCNCLSKRNILKGSLVLHLVGADISELSLNWVHITHFLELWIKNLITCEIILVGPDLKCEPRKLLSNNKIKFHYFNDVYHNVVDTIQKPDIIIAFNSGLHECQFVEVNDSWNKSLSKLIKNNAPLLLTAYTRSEIEEDLKRFNNFNISHILSARKMLSQI</sequence>
<evidence type="ECO:0000313" key="7">
    <source>
        <dbReference type="Proteomes" id="UP001431783"/>
    </source>
</evidence>
<evidence type="ECO:0000256" key="3">
    <source>
        <dbReference type="ARBA" id="ARBA00022833"/>
    </source>
</evidence>
<comment type="caution">
    <text evidence="6">The sequence shown here is derived from an EMBL/GenBank/DDBJ whole genome shotgun (WGS) entry which is preliminary data.</text>
</comment>
<proteinExistence type="predicted"/>
<dbReference type="Pfam" id="PF01753">
    <property type="entry name" value="zf-MYND"/>
    <property type="match status" value="1"/>
</dbReference>
<dbReference type="InterPro" id="IPR002893">
    <property type="entry name" value="Znf_MYND"/>
</dbReference>
<keyword evidence="2 4" id="KW-0863">Zinc-finger</keyword>
<dbReference type="GO" id="GO:0008270">
    <property type="term" value="F:zinc ion binding"/>
    <property type="evidence" value="ECO:0007669"/>
    <property type="project" value="UniProtKB-KW"/>
</dbReference>
<dbReference type="EMBL" id="JARQZJ010000020">
    <property type="protein sequence ID" value="KAK9873448.1"/>
    <property type="molecule type" value="Genomic_DNA"/>
</dbReference>
<evidence type="ECO:0000256" key="4">
    <source>
        <dbReference type="PROSITE-ProRule" id="PRU00134"/>
    </source>
</evidence>
<keyword evidence="3" id="KW-0862">Zinc</keyword>
<dbReference type="PROSITE" id="PS01360">
    <property type="entry name" value="ZF_MYND_1"/>
    <property type="match status" value="1"/>
</dbReference>
<dbReference type="InterPro" id="IPR046824">
    <property type="entry name" value="Mss51-like_C"/>
</dbReference>
<dbReference type="PANTHER" id="PTHR28069">
    <property type="entry name" value="GH20023P"/>
    <property type="match status" value="1"/>
</dbReference>
<feature type="domain" description="MYND-type" evidence="5">
    <location>
        <begin position="9"/>
        <end position="47"/>
    </location>
</feature>
<keyword evidence="1" id="KW-0479">Metal-binding</keyword>